<organism evidence="6 7">
    <name type="scientific">Desulfurispira natronophila</name>
    <dbReference type="NCBI Taxonomy" id="682562"/>
    <lineage>
        <taxon>Bacteria</taxon>
        <taxon>Pseudomonadati</taxon>
        <taxon>Chrysiogenota</taxon>
        <taxon>Chrysiogenia</taxon>
        <taxon>Chrysiogenales</taxon>
        <taxon>Chrysiogenaceae</taxon>
        <taxon>Desulfurispira</taxon>
    </lineage>
</organism>
<dbReference type="SUPFAM" id="SSF55874">
    <property type="entry name" value="ATPase domain of HSP90 chaperone/DNA topoisomerase II/histidine kinase"/>
    <property type="match status" value="1"/>
</dbReference>
<comment type="catalytic activity">
    <reaction evidence="1">
        <text>ATP + protein L-histidine = ADP + protein N-phospho-L-histidine.</text>
        <dbReference type="EC" id="2.7.13.3"/>
    </reaction>
</comment>
<comment type="caution">
    <text evidence="6">The sequence shown here is derived from an EMBL/GenBank/DDBJ whole genome shotgun (WGS) entry which is preliminary data.</text>
</comment>
<proteinExistence type="predicted"/>
<dbReference type="InterPro" id="IPR005467">
    <property type="entry name" value="His_kinase_dom"/>
</dbReference>
<dbReference type="PRINTS" id="PR00344">
    <property type="entry name" value="BCTRLSENSOR"/>
</dbReference>
<gene>
    <name evidence="6" type="ORF">HNR37_002222</name>
</gene>
<evidence type="ECO:0000256" key="3">
    <source>
        <dbReference type="ARBA" id="ARBA00022679"/>
    </source>
</evidence>
<keyword evidence="3" id="KW-0808">Transferase</keyword>
<reference evidence="6 7" key="1">
    <citation type="submission" date="2020-08" db="EMBL/GenBank/DDBJ databases">
        <title>Genomic Encyclopedia of Type Strains, Phase IV (KMG-IV): sequencing the most valuable type-strain genomes for metagenomic binning, comparative biology and taxonomic classification.</title>
        <authorList>
            <person name="Goeker M."/>
        </authorList>
    </citation>
    <scope>NUCLEOTIDE SEQUENCE [LARGE SCALE GENOMIC DNA]</scope>
    <source>
        <strain evidence="6 7">DSM 22071</strain>
    </source>
</reference>
<keyword evidence="4" id="KW-0418">Kinase</keyword>
<sequence>MQYFLFFSHTGLDNRGHFIGISEDKLDHIFEKFSQADSSSVREYGGTGLGLAVAGQLALLMKGDIRVASKPGQGSSFAFTVTLPSLGTKERDSRPDGSRTQEPLAPAFEADYSHQSGSTLDLSQAASLARETADLVDLDLDLAWDKMQQILTLPLPRDLRAQAQKGAALLQTFDTDQVRQELEALISRMKAE</sequence>
<dbReference type="InterPro" id="IPR036890">
    <property type="entry name" value="HATPase_C_sf"/>
</dbReference>
<dbReference type="PANTHER" id="PTHR43047">
    <property type="entry name" value="TWO-COMPONENT HISTIDINE PROTEIN KINASE"/>
    <property type="match status" value="1"/>
</dbReference>
<dbReference type="RefSeq" id="WP_221270565.1">
    <property type="nucleotide sequence ID" value="NZ_JACHID010000020.1"/>
</dbReference>
<dbReference type="GO" id="GO:0005886">
    <property type="term" value="C:plasma membrane"/>
    <property type="evidence" value="ECO:0007669"/>
    <property type="project" value="TreeGrafter"/>
</dbReference>
<evidence type="ECO:0000313" key="7">
    <source>
        <dbReference type="Proteomes" id="UP000528322"/>
    </source>
</evidence>
<evidence type="ECO:0000256" key="4">
    <source>
        <dbReference type="ARBA" id="ARBA00022777"/>
    </source>
</evidence>
<keyword evidence="7" id="KW-1185">Reference proteome</keyword>
<dbReference type="InterPro" id="IPR004358">
    <property type="entry name" value="Sig_transdc_His_kin-like_C"/>
</dbReference>
<dbReference type="Pfam" id="PF02518">
    <property type="entry name" value="HATPase_c"/>
    <property type="match status" value="1"/>
</dbReference>
<dbReference type="PANTHER" id="PTHR43047:SF72">
    <property type="entry name" value="OSMOSENSING HISTIDINE PROTEIN KINASE SLN1"/>
    <property type="match status" value="1"/>
</dbReference>
<dbReference type="Proteomes" id="UP000528322">
    <property type="component" value="Unassembled WGS sequence"/>
</dbReference>
<evidence type="ECO:0000313" key="6">
    <source>
        <dbReference type="EMBL" id="MBB5022875.1"/>
    </source>
</evidence>
<dbReference type="EC" id="2.7.13.3" evidence="2"/>
<accession>A0A7W8DHW0</accession>
<dbReference type="Gene3D" id="3.30.565.10">
    <property type="entry name" value="Histidine kinase-like ATPase, C-terminal domain"/>
    <property type="match status" value="1"/>
</dbReference>
<evidence type="ECO:0000256" key="1">
    <source>
        <dbReference type="ARBA" id="ARBA00000085"/>
    </source>
</evidence>
<evidence type="ECO:0000256" key="2">
    <source>
        <dbReference type="ARBA" id="ARBA00012438"/>
    </source>
</evidence>
<feature type="domain" description="Histidine kinase" evidence="5">
    <location>
        <begin position="1"/>
        <end position="85"/>
    </location>
</feature>
<protein>
    <recommendedName>
        <fullName evidence="2">histidine kinase</fullName>
        <ecNumber evidence="2">2.7.13.3</ecNumber>
    </recommendedName>
</protein>
<evidence type="ECO:0000259" key="5">
    <source>
        <dbReference type="PROSITE" id="PS50109"/>
    </source>
</evidence>
<dbReference type="PROSITE" id="PS50109">
    <property type="entry name" value="HIS_KIN"/>
    <property type="match status" value="1"/>
</dbReference>
<dbReference type="EMBL" id="JACHID010000020">
    <property type="protein sequence ID" value="MBB5022875.1"/>
    <property type="molecule type" value="Genomic_DNA"/>
</dbReference>
<dbReference type="InterPro" id="IPR003594">
    <property type="entry name" value="HATPase_dom"/>
</dbReference>
<name>A0A7W8DHW0_9BACT</name>
<dbReference type="GO" id="GO:0000155">
    <property type="term" value="F:phosphorelay sensor kinase activity"/>
    <property type="evidence" value="ECO:0007669"/>
    <property type="project" value="TreeGrafter"/>
</dbReference>
<dbReference type="AlphaFoldDB" id="A0A7W8DHW0"/>
<dbReference type="GO" id="GO:0009927">
    <property type="term" value="F:histidine phosphotransfer kinase activity"/>
    <property type="evidence" value="ECO:0007669"/>
    <property type="project" value="TreeGrafter"/>
</dbReference>